<accession>A0ABQ9YF91</accession>
<evidence type="ECO:0000313" key="3">
    <source>
        <dbReference type="Proteomes" id="UP001281761"/>
    </source>
</evidence>
<evidence type="ECO:0000256" key="1">
    <source>
        <dbReference type="SAM" id="MobiDB-lite"/>
    </source>
</evidence>
<feature type="region of interest" description="Disordered" evidence="1">
    <location>
        <begin position="41"/>
        <end position="64"/>
    </location>
</feature>
<proteinExistence type="predicted"/>
<gene>
    <name evidence="2" type="ORF">BLNAU_2606</name>
</gene>
<reference evidence="2 3" key="1">
    <citation type="journal article" date="2022" name="bioRxiv">
        <title>Genomics of Preaxostyla Flagellates Illuminates Evolutionary Transitions and the Path Towards Mitochondrial Loss.</title>
        <authorList>
            <person name="Novak L.V.F."/>
            <person name="Treitli S.C."/>
            <person name="Pyrih J."/>
            <person name="Halakuc P."/>
            <person name="Pipaliya S.V."/>
            <person name="Vacek V."/>
            <person name="Brzon O."/>
            <person name="Soukal P."/>
            <person name="Eme L."/>
            <person name="Dacks J.B."/>
            <person name="Karnkowska A."/>
            <person name="Elias M."/>
            <person name="Hampl V."/>
        </authorList>
    </citation>
    <scope>NUCLEOTIDE SEQUENCE [LARGE SCALE GENOMIC DNA]</scope>
    <source>
        <strain evidence="2">NAU3</strain>
        <tissue evidence="2">Gut</tissue>
    </source>
</reference>
<keyword evidence="3" id="KW-1185">Reference proteome</keyword>
<evidence type="ECO:0000313" key="2">
    <source>
        <dbReference type="EMBL" id="KAK2962363.1"/>
    </source>
</evidence>
<dbReference type="EMBL" id="JARBJD010000011">
    <property type="protein sequence ID" value="KAK2962363.1"/>
    <property type="molecule type" value="Genomic_DNA"/>
</dbReference>
<organism evidence="2 3">
    <name type="scientific">Blattamonas nauphoetae</name>
    <dbReference type="NCBI Taxonomy" id="2049346"/>
    <lineage>
        <taxon>Eukaryota</taxon>
        <taxon>Metamonada</taxon>
        <taxon>Preaxostyla</taxon>
        <taxon>Oxymonadida</taxon>
        <taxon>Blattamonas</taxon>
    </lineage>
</organism>
<dbReference type="Proteomes" id="UP001281761">
    <property type="component" value="Unassembled WGS sequence"/>
</dbReference>
<sequence>MDKSMLVLRWASYYINKLVSGQFLSKENYTSVKEFKTLKKKEKGSKEKKEKIETLPEISPPIPRKHKLKQEDFSEDTISALSRMFDALDLNFYKFFIYANLRTIFEDTQSRGSSIYPLVYSIWVNIKSSSFVHGVIMAHTIIKSS</sequence>
<comment type="caution">
    <text evidence="2">The sequence shown here is derived from an EMBL/GenBank/DDBJ whole genome shotgun (WGS) entry which is preliminary data.</text>
</comment>
<feature type="compositionally biased region" description="Basic and acidic residues" evidence="1">
    <location>
        <begin position="44"/>
        <end position="54"/>
    </location>
</feature>
<protein>
    <submittedName>
        <fullName evidence="2">Uncharacterized protein</fullName>
    </submittedName>
</protein>
<name>A0ABQ9YF91_9EUKA</name>